<dbReference type="PROSITE" id="PS50181">
    <property type="entry name" value="FBOX"/>
    <property type="match status" value="1"/>
</dbReference>
<keyword evidence="3" id="KW-1185">Reference proteome</keyword>
<dbReference type="OrthoDB" id="3801271at2759"/>
<organism evidence="2 3">
    <name type="scientific">Byssothecium circinans</name>
    <dbReference type="NCBI Taxonomy" id="147558"/>
    <lineage>
        <taxon>Eukaryota</taxon>
        <taxon>Fungi</taxon>
        <taxon>Dikarya</taxon>
        <taxon>Ascomycota</taxon>
        <taxon>Pezizomycotina</taxon>
        <taxon>Dothideomycetes</taxon>
        <taxon>Pleosporomycetidae</taxon>
        <taxon>Pleosporales</taxon>
        <taxon>Massarineae</taxon>
        <taxon>Massarinaceae</taxon>
        <taxon>Byssothecium</taxon>
    </lineage>
</organism>
<accession>A0A6A5U0Z6</accession>
<name>A0A6A5U0Z6_9PLEO</name>
<reference evidence="2" key="1">
    <citation type="journal article" date="2020" name="Stud. Mycol.">
        <title>101 Dothideomycetes genomes: a test case for predicting lifestyles and emergence of pathogens.</title>
        <authorList>
            <person name="Haridas S."/>
            <person name="Albert R."/>
            <person name="Binder M."/>
            <person name="Bloem J."/>
            <person name="Labutti K."/>
            <person name="Salamov A."/>
            <person name="Andreopoulos B."/>
            <person name="Baker S."/>
            <person name="Barry K."/>
            <person name="Bills G."/>
            <person name="Bluhm B."/>
            <person name="Cannon C."/>
            <person name="Castanera R."/>
            <person name="Culley D."/>
            <person name="Daum C."/>
            <person name="Ezra D."/>
            <person name="Gonzalez J."/>
            <person name="Henrissat B."/>
            <person name="Kuo A."/>
            <person name="Liang C."/>
            <person name="Lipzen A."/>
            <person name="Lutzoni F."/>
            <person name="Magnuson J."/>
            <person name="Mondo S."/>
            <person name="Nolan M."/>
            <person name="Ohm R."/>
            <person name="Pangilinan J."/>
            <person name="Park H.-J."/>
            <person name="Ramirez L."/>
            <person name="Alfaro M."/>
            <person name="Sun H."/>
            <person name="Tritt A."/>
            <person name="Yoshinaga Y."/>
            <person name="Zwiers L.-H."/>
            <person name="Turgeon B."/>
            <person name="Goodwin S."/>
            <person name="Spatafora J."/>
            <person name="Crous P."/>
            <person name="Grigoriev I."/>
        </authorList>
    </citation>
    <scope>NUCLEOTIDE SEQUENCE</scope>
    <source>
        <strain evidence="2">CBS 675.92</strain>
    </source>
</reference>
<protein>
    <recommendedName>
        <fullName evidence="1">F-box domain-containing protein</fullName>
    </recommendedName>
</protein>
<sequence>MPATISDLPNEIDNQIASELDAASLVALCQVSRHWLTVARPFLYVNVNFTTRSGLKVKQLLFQCLKYPNLAKNIKSIIIKLQVWRGVWGNDDVQEAEEVRSDKEEKDLRLKETKIKLSEEFAIFPGQLEDILHFNWPRLPRICKDYCVDDVVGTRPALGACLAVILGLAINIEELSIPWDSETIDLALDSILTYHQPTKVDASGEPRPLSKLQDLTRIGVPRMDEGNQGYQWAPLPPNVESVSFSNISLEKFEYTIPQPDGYVPNFRSPYYPDWETTCLNLPPCLQTLELNMVSITPSHLLHNLGSGYFRGLQTLILHKILEVEDWYNTAYMQIFTTSLSEVVPSLENLELEVWWSRPEEWLTYRQPIDTKHPFGSLKDNACLKELDIDLNIMINSMAGMLHSQKNTLVLSAGEELSPPNDLSAENNPFAMIDPFAMVGPFAMTVPLADNDPSEDDDTPATNAIEEFFKIPDQVLPPSIEKLTFNNVKRVFMERLLEELASDDSTTTIKEFLQPMPECKKLSFFLYDQSTLSKDVLPIVEKLKTELKESGIEFNIDNPRPLNYSSSMEAVGDDEDGFEPYLETYEF</sequence>
<dbReference type="EMBL" id="ML976986">
    <property type="protein sequence ID" value="KAF1958591.1"/>
    <property type="molecule type" value="Genomic_DNA"/>
</dbReference>
<dbReference type="Proteomes" id="UP000800035">
    <property type="component" value="Unassembled WGS sequence"/>
</dbReference>
<feature type="domain" description="F-box" evidence="1">
    <location>
        <begin position="2"/>
        <end position="52"/>
    </location>
</feature>
<dbReference type="Pfam" id="PF12937">
    <property type="entry name" value="F-box-like"/>
    <property type="match status" value="1"/>
</dbReference>
<evidence type="ECO:0000313" key="3">
    <source>
        <dbReference type="Proteomes" id="UP000800035"/>
    </source>
</evidence>
<dbReference type="InterPro" id="IPR036047">
    <property type="entry name" value="F-box-like_dom_sf"/>
</dbReference>
<dbReference type="Gene3D" id="1.20.1280.50">
    <property type="match status" value="1"/>
</dbReference>
<dbReference type="SUPFAM" id="SSF81383">
    <property type="entry name" value="F-box domain"/>
    <property type="match status" value="1"/>
</dbReference>
<dbReference type="AlphaFoldDB" id="A0A6A5U0Z6"/>
<dbReference type="InterPro" id="IPR001810">
    <property type="entry name" value="F-box_dom"/>
</dbReference>
<evidence type="ECO:0000313" key="2">
    <source>
        <dbReference type="EMBL" id="KAF1958591.1"/>
    </source>
</evidence>
<gene>
    <name evidence="2" type="ORF">CC80DRAFT_557955</name>
</gene>
<proteinExistence type="predicted"/>
<evidence type="ECO:0000259" key="1">
    <source>
        <dbReference type="PROSITE" id="PS50181"/>
    </source>
</evidence>